<protein>
    <recommendedName>
        <fullName evidence="3">TraB domain-containing protein</fullName>
    </recommendedName>
</protein>
<organism evidence="1 2">
    <name type="scientific">Papaver atlanticum</name>
    <dbReference type="NCBI Taxonomy" id="357466"/>
    <lineage>
        <taxon>Eukaryota</taxon>
        <taxon>Viridiplantae</taxon>
        <taxon>Streptophyta</taxon>
        <taxon>Embryophyta</taxon>
        <taxon>Tracheophyta</taxon>
        <taxon>Spermatophyta</taxon>
        <taxon>Magnoliopsida</taxon>
        <taxon>Ranunculales</taxon>
        <taxon>Papaveraceae</taxon>
        <taxon>Papaveroideae</taxon>
        <taxon>Papaver</taxon>
    </lineage>
</organism>
<keyword evidence="2" id="KW-1185">Reference proteome</keyword>
<dbReference type="AlphaFoldDB" id="A0AAD4TAF9"/>
<dbReference type="PANTHER" id="PTHR21530">
    <property type="entry name" value="PHEROMONE SHUTDOWN PROTEIN"/>
    <property type="match status" value="1"/>
</dbReference>
<evidence type="ECO:0008006" key="3">
    <source>
        <dbReference type="Google" id="ProtNLM"/>
    </source>
</evidence>
<reference evidence="1" key="1">
    <citation type="submission" date="2022-04" db="EMBL/GenBank/DDBJ databases">
        <title>A functionally conserved STORR gene fusion in Papaver species that diverged 16.8 million years ago.</title>
        <authorList>
            <person name="Catania T."/>
        </authorList>
    </citation>
    <scope>NUCLEOTIDE SEQUENCE</scope>
    <source>
        <strain evidence="1">S-188037</strain>
    </source>
</reference>
<dbReference type="InterPro" id="IPR002816">
    <property type="entry name" value="TraB/PrgY/GumN_fam"/>
</dbReference>
<dbReference type="EMBL" id="JAJJMB010003726">
    <property type="protein sequence ID" value="KAI3945692.1"/>
    <property type="molecule type" value="Genomic_DNA"/>
</dbReference>
<evidence type="ECO:0000313" key="1">
    <source>
        <dbReference type="EMBL" id="KAI3945692.1"/>
    </source>
</evidence>
<dbReference type="Pfam" id="PF01963">
    <property type="entry name" value="TraB_PrgY_gumN"/>
    <property type="match status" value="1"/>
</dbReference>
<sequence>MAACIYNYLLRVFSTKSTSTCHQQPSSSAEDDTSHYQHGIPGIPTDGKVVLLWNSSNGAQIYLVGTVHVSKQSAETVKKVIDYVRPDVVAVELCKRSALRYEGLMNWKPEDDTLYKLFRKSMRAPGGLCMKIYIFILNCRCRRLHADGILSGLEFKVAMEESSRVGARCFYIDQDIDITCQQLSKVSPFGLLWKAYRDHRLSIHTDLVDGKYTRSFVREISSIQKKRCPDIHLLNLKLRVSHGIRSRVKINCLGKFAAYVIHQLGFIGQFGHYKYVLCEYA</sequence>
<evidence type="ECO:0000313" key="2">
    <source>
        <dbReference type="Proteomes" id="UP001202328"/>
    </source>
</evidence>
<dbReference type="InterPro" id="IPR046345">
    <property type="entry name" value="TraB_PrgY-like"/>
</dbReference>
<accession>A0AAD4TAF9</accession>
<gene>
    <name evidence="1" type="ORF">MKW98_022966</name>
</gene>
<name>A0AAD4TAF9_9MAGN</name>
<dbReference type="Proteomes" id="UP001202328">
    <property type="component" value="Unassembled WGS sequence"/>
</dbReference>
<dbReference type="PANTHER" id="PTHR21530:SF7">
    <property type="entry name" value="TRAB DOMAIN-CONTAINING PROTEIN"/>
    <property type="match status" value="1"/>
</dbReference>
<proteinExistence type="predicted"/>
<dbReference type="CDD" id="cd14726">
    <property type="entry name" value="TraB_PrgY-like"/>
    <property type="match status" value="1"/>
</dbReference>
<comment type="caution">
    <text evidence="1">The sequence shown here is derived from an EMBL/GenBank/DDBJ whole genome shotgun (WGS) entry which is preliminary data.</text>
</comment>